<accession>F2N6Z5</accession>
<dbReference type="EMBL" id="CP002628">
    <property type="protein sequence ID" value="AEB06194.1"/>
    <property type="molecule type" value="Genomic_DNA"/>
</dbReference>
<sequence>MVSFEAEIMNEGLQSYRIERQTDTDRAYLVVRNFCANTKTLRELIACCEHLGWELIRGSACSRSLYFTTVDAEKPFDPFPTSGLRESCIIKRCFMIYLHLTTIKAATPIFPRGASRQSSFRASCDVLDVASARGGCSLGISGYRMHAHPASNRVWTNTQLNDALKRSHSQDQDQDLVARLYLARPSVLAEDLIHSKSA</sequence>
<protein>
    <submittedName>
        <fullName evidence="1">Uncharacterized protein</fullName>
    </submittedName>
</protein>
<keyword evidence="2" id="KW-1185">Reference proteome</keyword>
<reference evidence="2" key="1">
    <citation type="journal article" date="2013" name="Stand. Genomic Sci.">
        <title>Complete genome sequence of Coriobacterium glomerans type strain (PW2(T)) from the midgut of Pyrrhocoris apterus L. (red soldier bug).</title>
        <authorList>
            <person name="Stackebrandt E."/>
            <person name="Zeytun A."/>
            <person name="Lapidus A."/>
            <person name="Nolan M."/>
            <person name="Lucas S."/>
            <person name="Hammon N."/>
            <person name="Deshpande S."/>
            <person name="Cheng J.F."/>
            <person name="Tapia R."/>
            <person name="Goodwin L.A."/>
            <person name="Pitluck S."/>
            <person name="Liolios K."/>
            <person name="Pagani I."/>
            <person name="Ivanova N."/>
            <person name="Mavromatis K."/>
            <person name="Mikhailova N."/>
            <person name="Huntemann M."/>
            <person name="Pati A."/>
            <person name="Chen A."/>
            <person name="Palaniappan K."/>
            <person name="Chang Y.J."/>
            <person name="Land M."/>
            <person name="Hauser L."/>
            <person name="Rohde M."/>
            <person name="Pukall R."/>
            <person name="Goker M."/>
            <person name="Detter J.C."/>
            <person name="Woyke T."/>
            <person name="Bristow J."/>
            <person name="Eisen J.A."/>
            <person name="Markowitz V."/>
            <person name="Hugenholtz P."/>
            <person name="Kyrpides N.C."/>
            <person name="Klenk H.P."/>
        </authorList>
    </citation>
    <scope>NUCLEOTIDE SEQUENCE</scope>
    <source>
        <strain evidence="2">ATCC 49209 / DSM 20642 / JCM 10262 / PW2</strain>
    </source>
</reference>
<dbReference type="KEGG" id="cgo:Corgl_0066"/>
<gene>
    <name evidence="1" type="ordered locus">Corgl_0066</name>
</gene>
<proteinExistence type="predicted"/>
<dbReference type="AlphaFoldDB" id="F2N6Z5"/>
<dbReference type="HOGENOM" id="CLU_1376154_0_0_11"/>
<name>F2N6Z5_CORGP</name>
<dbReference type="Proteomes" id="UP000006851">
    <property type="component" value="Chromosome"/>
</dbReference>
<evidence type="ECO:0000313" key="2">
    <source>
        <dbReference type="Proteomes" id="UP000006851"/>
    </source>
</evidence>
<evidence type="ECO:0000313" key="1">
    <source>
        <dbReference type="EMBL" id="AEB06194.1"/>
    </source>
</evidence>
<organism evidence="1 2">
    <name type="scientific">Coriobacterium glomerans (strain ATCC 49209 / DSM 20642 / JCM 10262 / PW2)</name>
    <dbReference type="NCBI Taxonomy" id="700015"/>
    <lineage>
        <taxon>Bacteria</taxon>
        <taxon>Bacillati</taxon>
        <taxon>Actinomycetota</taxon>
        <taxon>Coriobacteriia</taxon>
        <taxon>Coriobacteriales</taxon>
        <taxon>Coriobacteriaceae</taxon>
        <taxon>Coriobacterium</taxon>
    </lineage>
</organism>